<dbReference type="RefSeq" id="WP_109613228.1">
    <property type="nucleotide sequence ID" value="NZ_QGGG01000008.1"/>
</dbReference>
<evidence type="ECO:0000256" key="8">
    <source>
        <dbReference type="ARBA" id="ARBA00023002"/>
    </source>
</evidence>
<dbReference type="PANTHER" id="PTHR21708">
    <property type="entry name" value="PROBABLE 2-DEHYDROPANTOATE 2-REDUCTASE"/>
    <property type="match status" value="1"/>
</dbReference>
<keyword evidence="8 11" id="KW-0560">Oxidoreductase</keyword>
<evidence type="ECO:0000259" key="12">
    <source>
        <dbReference type="Pfam" id="PF02558"/>
    </source>
</evidence>
<evidence type="ECO:0000256" key="3">
    <source>
        <dbReference type="ARBA" id="ARBA00007870"/>
    </source>
</evidence>
<evidence type="ECO:0000256" key="10">
    <source>
        <dbReference type="ARBA" id="ARBA00048793"/>
    </source>
</evidence>
<dbReference type="OrthoDB" id="9796561at2"/>
<comment type="caution">
    <text evidence="14">The sequence shown here is derived from an EMBL/GenBank/DDBJ whole genome shotgun (WGS) entry which is preliminary data.</text>
</comment>
<evidence type="ECO:0000313" key="14">
    <source>
        <dbReference type="EMBL" id="PWJ83796.1"/>
    </source>
</evidence>
<protein>
    <recommendedName>
        <fullName evidence="5 11">2-dehydropantoate 2-reductase</fullName>
        <ecNumber evidence="4 11">1.1.1.169</ecNumber>
    </recommendedName>
    <alternativeName>
        <fullName evidence="9 11">Ketopantoate reductase</fullName>
    </alternativeName>
</protein>
<dbReference type="GO" id="GO:0008677">
    <property type="term" value="F:2-dehydropantoate 2-reductase activity"/>
    <property type="evidence" value="ECO:0007669"/>
    <property type="project" value="UniProtKB-EC"/>
</dbReference>
<dbReference type="PANTHER" id="PTHR21708:SF45">
    <property type="entry name" value="2-DEHYDROPANTOATE 2-REDUCTASE"/>
    <property type="match status" value="1"/>
</dbReference>
<evidence type="ECO:0000256" key="6">
    <source>
        <dbReference type="ARBA" id="ARBA00022655"/>
    </source>
</evidence>
<dbReference type="SUPFAM" id="SSF48179">
    <property type="entry name" value="6-phosphogluconate dehydrogenase C-terminal domain-like"/>
    <property type="match status" value="1"/>
</dbReference>
<comment type="catalytic activity">
    <reaction evidence="10 11">
        <text>(R)-pantoate + NADP(+) = 2-dehydropantoate + NADPH + H(+)</text>
        <dbReference type="Rhea" id="RHEA:16233"/>
        <dbReference type="ChEBI" id="CHEBI:11561"/>
        <dbReference type="ChEBI" id="CHEBI:15378"/>
        <dbReference type="ChEBI" id="CHEBI:15980"/>
        <dbReference type="ChEBI" id="CHEBI:57783"/>
        <dbReference type="ChEBI" id="CHEBI:58349"/>
        <dbReference type="EC" id="1.1.1.169"/>
    </reaction>
</comment>
<feature type="domain" description="Ketopantoate reductase C-terminal" evidence="13">
    <location>
        <begin position="196"/>
        <end position="317"/>
    </location>
</feature>
<dbReference type="InterPro" id="IPR051402">
    <property type="entry name" value="KPR-Related"/>
</dbReference>
<reference evidence="14 15" key="1">
    <citation type="submission" date="2018-05" db="EMBL/GenBank/DDBJ databases">
        <title>Genomic Encyclopedia of Type Strains, Phase IV (KMG-IV): sequencing the most valuable type-strain genomes for metagenomic binning, comparative biology and taxonomic classification.</title>
        <authorList>
            <person name="Goeker M."/>
        </authorList>
    </citation>
    <scope>NUCLEOTIDE SEQUENCE [LARGE SCALE GENOMIC DNA]</scope>
    <source>
        <strain evidence="14 15">DSM 6986</strain>
    </source>
</reference>
<dbReference type="GO" id="GO:0015940">
    <property type="term" value="P:pantothenate biosynthetic process"/>
    <property type="evidence" value="ECO:0007669"/>
    <property type="project" value="UniProtKB-UniPathway"/>
</dbReference>
<dbReference type="FunFam" id="3.40.50.720:FF:000307">
    <property type="entry name" value="2-dehydropantoate 2-reductase"/>
    <property type="match status" value="1"/>
</dbReference>
<keyword evidence="7 11" id="KW-0521">NADP</keyword>
<evidence type="ECO:0000256" key="9">
    <source>
        <dbReference type="ARBA" id="ARBA00032024"/>
    </source>
</evidence>
<dbReference type="EMBL" id="QGGG01000008">
    <property type="protein sequence ID" value="PWJ83796.1"/>
    <property type="molecule type" value="Genomic_DNA"/>
</dbReference>
<dbReference type="Pfam" id="PF02558">
    <property type="entry name" value="ApbA"/>
    <property type="match status" value="1"/>
</dbReference>
<evidence type="ECO:0000256" key="5">
    <source>
        <dbReference type="ARBA" id="ARBA00019465"/>
    </source>
</evidence>
<dbReference type="Proteomes" id="UP000245396">
    <property type="component" value="Unassembled WGS sequence"/>
</dbReference>
<dbReference type="InterPro" id="IPR013332">
    <property type="entry name" value="KPR_N"/>
</dbReference>
<evidence type="ECO:0000259" key="13">
    <source>
        <dbReference type="Pfam" id="PF08546"/>
    </source>
</evidence>
<comment type="pathway">
    <text evidence="2 11">Cofactor biosynthesis; (R)-pantothenate biosynthesis; (R)-pantoate from 3-methyl-2-oxobutanoate: step 2/2.</text>
</comment>
<dbReference type="GO" id="GO:0005737">
    <property type="term" value="C:cytoplasm"/>
    <property type="evidence" value="ECO:0007669"/>
    <property type="project" value="TreeGrafter"/>
</dbReference>
<dbReference type="InterPro" id="IPR013752">
    <property type="entry name" value="KPA_reductase"/>
</dbReference>
<evidence type="ECO:0000256" key="4">
    <source>
        <dbReference type="ARBA" id="ARBA00013014"/>
    </source>
</evidence>
<dbReference type="NCBIfam" id="NF005089">
    <property type="entry name" value="PRK06522.1-4"/>
    <property type="match status" value="1"/>
</dbReference>
<evidence type="ECO:0000313" key="15">
    <source>
        <dbReference type="Proteomes" id="UP000245396"/>
    </source>
</evidence>
<dbReference type="NCBIfam" id="TIGR00745">
    <property type="entry name" value="apbA_panE"/>
    <property type="match status" value="1"/>
</dbReference>
<sequence length="342" mass="37191">MKICIYGAGAIGGFMAVMLKRGGVDVSLVARGPHLKAIQENGLKLLMGEEEIVERMPATNDPRELGEQDYVIVALKAHQAWESAENMVPLLGKDTAVVTAQNGVPWWYFYGLDASLADHRLQSVDPGNRQWNIIGPQRIIGATVYPATEIIEPGVVKHIYGNQFGLGEPDRSESERLRKLAAALDAGGLKTRFYDDIRNDIWIKLWGNLCFNPISALTGATLDVIATEPGTRGLARNMMIEAQAIAEKFGATFRVDVERRINGAAGVGAHRTSMLQDVDKGRPIELDALLTAVQEMGRLADIDTPFIDSVLALAQQMARVRGLYPTFPETAQATPAEPATAS</sequence>
<keyword evidence="6 11" id="KW-0566">Pantothenate biosynthesis</keyword>
<dbReference type="InterPro" id="IPR036291">
    <property type="entry name" value="NAD(P)-bd_dom_sf"/>
</dbReference>
<comment type="function">
    <text evidence="1 11">Catalyzes the NADPH-dependent reduction of ketopantoate into pantoic acid.</text>
</comment>
<dbReference type="FunFam" id="1.10.1040.10:FF:000017">
    <property type="entry name" value="2-dehydropantoate 2-reductase"/>
    <property type="match status" value="1"/>
</dbReference>
<keyword evidence="15" id="KW-1185">Reference proteome</keyword>
<accession>A0A316C495</accession>
<evidence type="ECO:0000256" key="2">
    <source>
        <dbReference type="ARBA" id="ARBA00004994"/>
    </source>
</evidence>
<feature type="domain" description="Ketopantoate reductase N-terminal" evidence="12">
    <location>
        <begin position="3"/>
        <end position="161"/>
    </location>
</feature>
<organism evidence="14 15">
    <name type="scientific">Pseudaminobacter salicylatoxidans</name>
    <dbReference type="NCBI Taxonomy" id="93369"/>
    <lineage>
        <taxon>Bacteria</taxon>
        <taxon>Pseudomonadati</taxon>
        <taxon>Pseudomonadota</taxon>
        <taxon>Alphaproteobacteria</taxon>
        <taxon>Hyphomicrobiales</taxon>
        <taxon>Phyllobacteriaceae</taxon>
        <taxon>Pseudaminobacter</taxon>
    </lineage>
</organism>
<dbReference type="AlphaFoldDB" id="A0A316C495"/>
<proteinExistence type="inferred from homology"/>
<dbReference type="UniPathway" id="UPA00028">
    <property type="reaction ID" value="UER00004"/>
</dbReference>
<dbReference type="InterPro" id="IPR013328">
    <property type="entry name" value="6PGD_dom2"/>
</dbReference>
<dbReference type="InterPro" id="IPR003710">
    <property type="entry name" value="ApbA"/>
</dbReference>
<dbReference type="SUPFAM" id="SSF51735">
    <property type="entry name" value="NAD(P)-binding Rossmann-fold domains"/>
    <property type="match status" value="1"/>
</dbReference>
<gene>
    <name evidence="14" type="ORF">C7441_108190</name>
</gene>
<dbReference type="Gene3D" id="3.40.50.720">
    <property type="entry name" value="NAD(P)-binding Rossmann-like Domain"/>
    <property type="match status" value="1"/>
</dbReference>
<evidence type="ECO:0000256" key="7">
    <source>
        <dbReference type="ARBA" id="ARBA00022857"/>
    </source>
</evidence>
<comment type="similarity">
    <text evidence="3 11">Belongs to the ketopantoate reductase family.</text>
</comment>
<dbReference type="InterPro" id="IPR008927">
    <property type="entry name" value="6-PGluconate_DH-like_C_sf"/>
</dbReference>
<dbReference type="Gene3D" id="1.10.1040.10">
    <property type="entry name" value="N-(1-d-carboxylethyl)-l-norvaline Dehydrogenase, domain 2"/>
    <property type="match status" value="1"/>
</dbReference>
<evidence type="ECO:0000256" key="1">
    <source>
        <dbReference type="ARBA" id="ARBA00002919"/>
    </source>
</evidence>
<dbReference type="Pfam" id="PF08546">
    <property type="entry name" value="ApbA_C"/>
    <property type="match status" value="1"/>
</dbReference>
<dbReference type="STRING" id="1192868.GCA_000304395_01308"/>
<name>A0A316C495_PSESE</name>
<evidence type="ECO:0000256" key="11">
    <source>
        <dbReference type="RuleBase" id="RU362068"/>
    </source>
</evidence>
<dbReference type="EC" id="1.1.1.169" evidence="4 11"/>